<sequence length="133" mass="15524">MLKKIKIYTNIAKIENPENPKIEIEQKLTINDDGKIIFSSSLMGDGKGHYQKGRKEEFSIEQETVKEIFSYVEEYFKDKPVYGIIPGFGMFELDLQDSHNNYHNYYGAISGEHNDVTEYIRHRIFIKDLILLG</sequence>
<name>M2PL63_9FIRM</name>
<comment type="caution">
    <text evidence="1">The sequence shown here is derived from an EMBL/GenBank/DDBJ whole genome shotgun (WGS) entry which is preliminary data.</text>
</comment>
<dbReference type="AlphaFoldDB" id="M2PL63"/>
<dbReference type="Proteomes" id="UP000011758">
    <property type="component" value="Unassembled WGS sequence"/>
</dbReference>
<reference evidence="1 2" key="1">
    <citation type="submission" date="2013-02" db="EMBL/GenBank/DDBJ databases">
        <title>The Genome Sequence of Lactobacillus catenaformis F0143.</title>
        <authorList>
            <consortium name="The Broad Institute Genome Sequencing Platform"/>
            <person name="Earl A."/>
            <person name="Ward D."/>
            <person name="Feldgarden M."/>
            <person name="Gevers D."/>
            <person name="Izard J."/>
            <person name="Blanton J.M."/>
            <person name="Mathney J."/>
            <person name="Dewhirst F.E."/>
            <person name="Young S.K."/>
            <person name="Zeng Q."/>
            <person name="Gargeya S."/>
            <person name="Fitzgerald M."/>
            <person name="Haas B."/>
            <person name="Abouelleil A."/>
            <person name="Alvarado L."/>
            <person name="Arachchi H.M."/>
            <person name="Berlin A."/>
            <person name="Chapman S.B."/>
            <person name="Gearin G."/>
            <person name="Goldberg J."/>
            <person name="Griggs A."/>
            <person name="Gujja S."/>
            <person name="Hansen M."/>
            <person name="Heiman D."/>
            <person name="Howarth C."/>
            <person name="Larimer J."/>
            <person name="Lui A."/>
            <person name="MacDonald P.J.P."/>
            <person name="McCowen C."/>
            <person name="Montmayeur A."/>
            <person name="Murphy C."/>
            <person name="Neiman D."/>
            <person name="Pearson M."/>
            <person name="Priest M."/>
            <person name="Roberts A."/>
            <person name="Saif S."/>
            <person name="Shea T."/>
            <person name="Sisk P."/>
            <person name="Stolte C."/>
            <person name="Sykes S."/>
            <person name="Wortman J."/>
            <person name="Nusbaum C."/>
            <person name="Birren B."/>
        </authorList>
    </citation>
    <scope>NUCLEOTIDE SEQUENCE [LARGE SCALE GENOMIC DNA]</scope>
    <source>
        <strain evidence="1 2">OT 569</strain>
    </source>
</reference>
<organism evidence="1 2">
    <name type="scientific">Eggerthia catenaformis OT 569 = DSM 20559</name>
    <dbReference type="NCBI Taxonomy" id="999415"/>
    <lineage>
        <taxon>Bacteria</taxon>
        <taxon>Bacillati</taxon>
        <taxon>Bacillota</taxon>
        <taxon>Erysipelotrichia</taxon>
        <taxon>Erysipelotrichales</taxon>
        <taxon>Coprobacillaceae</taxon>
        <taxon>Eggerthia</taxon>
    </lineage>
</organism>
<evidence type="ECO:0000313" key="1">
    <source>
        <dbReference type="EMBL" id="EMD16309.1"/>
    </source>
</evidence>
<dbReference type="STRING" id="999415.HMPREF9943_01430"/>
<dbReference type="BioCyc" id="ECAT999415-HMP:GTTI-1474-MONOMER"/>
<evidence type="ECO:0000313" key="2">
    <source>
        <dbReference type="Proteomes" id="UP000011758"/>
    </source>
</evidence>
<gene>
    <name evidence="1" type="ORF">HMPREF9943_01430</name>
</gene>
<dbReference type="eggNOG" id="ENOG5032TPA">
    <property type="taxonomic scope" value="Bacteria"/>
</dbReference>
<proteinExistence type="predicted"/>
<accession>M2PL63</accession>
<keyword evidence="2" id="KW-1185">Reference proteome</keyword>
<dbReference type="RefSeq" id="WP_004803524.1">
    <property type="nucleotide sequence ID" value="NZ_AUGJ01000007.1"/>
</dbReference>
<protein>
    <submittedName>
        <fullName evidence="1">Uncharacterized protein</fullName>
    </submittedName>
</protein>
<dbReference type="EMBL" id="AGEJ01000022">
    <property type="protein sequence ID" value="EMD16309.1"/>
    <property type="molecule type" value="Genomic_DNA"/>
</dbReference>
<dbReference type="OrthoDB" id="3191556at2"/>